<dbReference type="AlphaFoldDB" id="A0A6J5GY89"/>
<keyword evidence="2" id="KW-0238">DNA-binding</keyword>
<name>A0A6J5GY89_9BURK</name>
<dbReference type="InterPro" id="IPR036388">
    <property type="entry name" value="WH-like_DNA-bd_sf"/>
</dbReference>
<dbReference type="Pfam" id="PF17874">
    <property type="entry name" value="TPR_MalT"/>
    <property type="match status" value="1"/>
</dbReference>
<evidence type="ECO:0000259" key="4">
    <source>
        <dbReference type="PROSITE" id="PS50043"/>
    </source>
</evidence>
<dbReference type="Pfam" id="PF00196">
    <property type="entry name" value="GerE"/>
    <property type="match status" value="1"/>
</dbReference>
<dbReference type="PROSITE" id="PS50043">
    <property type="entry name" value="HTH_LUXR_2"/>
    <property type="match status" value="1"/>
</dbReference>
<dbReference type="PROSITE" id="PS00622">
    <property type="entry name" value="HTH_LUXR_1"/>
    <property type="match status" value="1"/>
</dbReference>
<dbReference type="Gene3D" id="3.40.50.300">
    <property type="entry name" value="P-loop containing nucleotide triphosphate hydrolases"/>
    <property type="match status" value="1"/>
</dbReference>
<evidence type="ECO:0000313" key="5">
    <source>
        <dbReference type="EMBL" id="CAB3808432.1"/>
    </source>
</evidence>
<dbReference type="SUPFAM" id="SSF52540">
    <property type="entry name" value="P-loop containing nucleoside triphosphate hydrolases"/>
    <property type="match status" value="1"/>
</dbReference>
<organism evidence="5 6">
    <name type="scientific">Paraburkholderia fynbosensis</name>
    <dbReference type="NCBI Taxonomy" id="1200993"/>
    <lineage>
        <taxon>Bacteria</taxon>
        <taxon>Pseudomonadati</taxon>
        <taxon>Pseudomonadota</taxon>
        <taxon>Betaproteobacteria</taxon>
        <taxon>Burkholderiales</taxon>
        <taxon>Burkholderiaceae</taxon>
        <taxon>Paraburkholderia</taxon>
    </lineage>
</organism>
<dbReference type="GO" id="GO:0006355">
    <property type="term" value="P:regulation of DNA-templated transcription"/>
    <property type="evidence" value="ECO:0007669"/>
    <property type="project" value="InterPro"/>
</dbReference>
<evidence type="ECO:0000313" key="6">
    <source>
        <dbReference type="Proteomes" id="UP000494252"/>
    </source>
</evidence>
<evidence type="ECO:0000256" key="3">
    <source>
        <dbReference type="ARBA" id="ARBA00023163"/>
    </source>
</evidence>
<evidence type="ECO:0000256" key="2">
    <source>
        <dbReference type="ARBA" id="ARBA00023125"/>
    </source>
</evidence>
<reference evidence="5 6" key="1">
    <citation type="submission" date="2020-04" db="EMBL/GenBank/DDBJ databases">
        <authorList>
            <person name="De Canck E."/>
        </authorList>
    </citation>
    <scope>NUCLEOTIDE SEQUENCE [LARGE SCALE GENOMIC DNA]</scope>
    <source>
        <strain evidence="5 6">LMG 27177</strain>
    </source>
</reference>
<evidence type="ECO:0000256" key="1">
    <source>
        <dbReference type="ARBA" id="ARBA00023015"/>
    </source>
</evidence>
<dbReference type="CDD" id="cd06170">
    <property type="entry name" value="LuxR_C_like"/>
    <property type="match status" value="1"/>
</dbReference>
<keyword evidence="3" id="KW-0804">Transcription</keyword>
<dbReference type="InterPro" id="IPR016032">
    <property type="entry name" value="Sig_transdc_resp-reg_C-effctor"/>
</dbReference>
<dbReference type="SUPFAM" id="SSF46894">
    <property type="entry name" value="C-terminal effector domain of the bipartite response regulators"/>
    <property type="match status" value="1"/>
</dbReference>
<keyword evidence="1" id="KW-0805">Transcription regulation</keyword>
<dbReference type="Pfam" id="PF25873">
    <property type="entry name" value="WHD_MalT"/>
    <property type="match status" value="1"/>
</dbReference>
<accession>A0A6J5GY89</accession>
<dbReference type="EMBL" id="CADIKI010000026">
    <property type="protein sequence ID" value="CAB3808432.1"/>
    <property type="molecule type" value="Genomic_DNA"/>
</dbReference>
<gene>
    <name evidence="5" type="primary">malT_2</name>
    <name evidence="5" type="ORF">LMG27177_06564</name>
</gene>
<dbReference type="Gene3D" id="1.25.40.10">
    <property type="entry name" value="Tetratricopeptide repeat domain"/>
    <property type="match status" value="1"/>
</dbReference>
<dbReference type="SUPFAM" id="SSF48452">
    <property type="entry name" value="TPR-like"/>
    <property type="match status" value="1"/>
</dbReference>
<dbReference type="Gene3D" id="1.10.10.10">
    <property type="entry name" value="Winged helix-like DNA-binding domain superfamily/Winged helix DNA-binding domain"/>
    <property type="match status" value="1"/>
</dbReference>
<dbReference type="PRINTS" id="PR00038">
    <property type="entry name" value="HTHLUXR"/>
</dbReference>
<dbReference type="InterPro" id="IPR000792">
    <property type="entry name" value="Tscrpt_reg_LuxR_C"/>
</dbReference>
<dbReference type="GO" id="GO:0003677">
    <property type="term" value="F:DNA binding"/>
    <property type="evidence" value="ECO:0007669"/>
    <property type="project" value="UniProtKB-KW"/>
</dbReference>
<proteinExistence type="predicted"/>
<dbReference type="PANTHER" id="PTHR44688">
    <property type="entry name" value="DNA-BINDING TRANSCRIPTIONAL ACTIVATOR DEVR_DOSR"/>
    <property type="match status" value="1"/>
</dbReference>
<dbReference type="Proteomes" id="UP000494252">
    <property type="component" value="Unassembled WGS sequence"/>
</dbReference>
<keyword evidence="6" id="KW-1185">Reference proteome</keyword>
<dbReference type="InterPro" id="IPR041617">
    <property type="entry name" value="TPR_MalT"/>
</dbReference>
<dbReference type="InterPro" id="IPR011990">
    <property type="entry name" value="TPR-like_helical_dom_sf"/>
</dbReference>
<dbReference type="SMART" id="SM00421">
    <property type="entry name" value="HTH_LUXR"/>
    <property type="match status" value="1"/>
</dbReference>
<sequence length="952" mass="104571">MFNVYKKDAPVGYRVLTGGRWGVERIVMEASSVSTGSQWSVSLIQTKMIPPRLPPGCVHRPALLDRLNERRTHSVTVVTAPAGFGKTTLLAGWSEALSKQKHCVAWLSLDGEDDDPQQFGAYLVASLSRAGEDIAWQAQQLLNHDAMTPIKTVISVLLNGIATCGRSVFLVLDDVDRLTAKPVLAIVSRLLRYAPENMDILLGARGEPALTLGQLKAPEKLMRINVDDLRFSIDDAQAFFNRTSAVPLDRASVELLNDATEGWVAGLQLASLALSQVGDAAKLADNLAGARSGIDRYLNDTVLAHLPPPILKFLLYTSVLERLTPAVCDAIMGGGSGSGCKLDWLERHNVFIRPLDETQDWYRYHALLSDALRRRLVRQTPQEVPALHRRACQWFAGARLWPEAVRHALAAGELEQAAQWTENCAMEMLERGDPYTPLGWIGKLPPDIVKGRLRLRLAKAWALAFSFQTAPASGEIRAVVDEFNRGQRDGNSAIEEATLAEINAVIALIASINDDSERALEFGSVAQTSVAPAAPWVKRYAQTAQFFGLAYRGKFDQIRRIWTFAKDRIEPGQVPNYSDMLRDAMYGHAAFVHGELVEARRIFEATLECAESTVGYSSAIATGVAGCLASIYYECNELSRARKILASRTTIALDASPVGALVRHTFSASRLLWRDGETGSALAILEDGRQVALTRRWLRLKLACDAETVRLFLADGNVTRARQIADELSASVPPIYEGRQGSALEAWTSYCILQARVLMAENAADKAVVFLERSLDTVAAMGLHYQEVLVCVLLAIALEKSRAFDKALIALGRALRIGMTNGMINSFVDEGRPMRALLSRFRQVSGDVSTEEALYVDRLLGAFDDVHNRTASPMPVNAVTSPANTLSARELEVLNFVARGLSNKEIGRSLQLAPETVKWHLKNIFEKLNVNSRIEAVQSVLGLGLERDRTAE</sequence>
<feature type="domain" description="HTH luxR-type" evidence="4">
    <location>
        <begin position="879"/>
        <end position="944"/>
    </location>
</feature>
<dbReference type="InterPro" id="IPR027417">
    <property type="entry name" value="P-loop_NTPase"/>
</dbReference>
<dbReference type="InterPro" id="IPR059106">
    <property type="entry name" value="WHD_MalT"/>
</dbReference>
<dbReference type="PANTHER" id="PTHR44688:SF16">
    <property type="entry name" value="DNA-BINDING TRANSCRIPTIONAL ACTIVATOR DEVR_DOSR"/>
    <property type="match status" value="1"/>
</dbReference>
<protein>
    <submittedName>
        <fullName evidence="5">HTH-type transcriptional regulator MalT</fullName>
    </submittedName>
</protein>